<organism evidence="1 2">
    <name type="scientific">Smittium culicis</name>
    <dbReference type="NCBI Taxonomy" id="133412"/>
    <lineage>
        <taxon>Eukaryota</taxon>
        <taxon>Fungi</taxon>
        <taxon>Fungi incertae sedis</taxon>
        <taxon>Zoopagomycota</taxon>
        <taxon>Kickxellomycotina</taxon>
        <taxon>Harpellomycetes</taxon>
        <taxon>Harpellales</taxon>
        <taxon>Legeriomycetaceae</taxon>
        <taxon>Smittium</taxon>
    </lineage>
</organism>
<accession>A0A1R1XWN0</accession>
<comment type="caution">
    <text evidence="1">The sequence shown here is derived from an EMBL/GenBank/DDBJ whole genome shotgun (WGS) entry which is preliminary data.</text>
</comment>
<gene>
    <name evidence="1" type="ORF">AYI70_g4957</name>
</gene>
<reference evidence="1 2" key="1">
    <citation type="submission" date="2017-01" db="EMBL/GenBank/DDBJ databases">
        <authorList>
            <person name="Mah S.A."/>
            <person name="Swanson W.J."/>
            <person name="Moy G.W."/>
            <person name="Vacquier V.D."/>
        </authorList>
    </citation>
    <scope>NUCLEOTIDE SEQUENCE [LARGE SCALE GENOMIC DNA]</scope>
    <source>
        <strain evidence="1 2">GSMNP</strain>
    </source>
</reference>
<protein>
    <submittedName>
        <fullName evidence="1">Uncharacterized protein</fullName>
    </submittedName>
</protein>
<proteinExistence type="predicted"/>
<dbReference type="EMBL" id="LSSN01001585">
    <property type="protein sequence ID" value="OMJ19072.1"/>
    <property type="molecule type" value="Genomic_DNA"/>
</dbReference>
<sequence length="154" mass="18098">MKKIIPPDIHRTSSFSIHVMYFVPTLLNLKYIETLDLMHNSASEFDLYMNDLEEIKNEIYTLKYAHYLCSLLLKIKNKSVSDNCNEPQYTDLMAPYSIAEKDLYPWLVPKYSTFYKFECCFGSNYTPITSNNYLFVENSPSKKSKLEFLLNNNP</sequence>
<evidence type="ECO:0000313" key="2">
    <source>
        <dbReference type="Proteomes" id="UP000187283"/>
    </source>
</evidence>
<name>A0A1R1XWN0_9FUNG</name>
<keyword evidence="2" id="KW-1185">Reference proteome</keyword>
<dbReference type="AlphaFoldDB" id="A0A1R1XWN0"/>
<dbReference type="OrthoDB" id="10317873at2759"/>
<evidence type="ECO:0000313" key="1">
    <source>
        <dbReference type="EMBL" id="OMJ19072.1"/>
    </source>
</evidence>
<dbReference type="Proteomes" id="UP000187283">
    <property type="component" value="Unassembled WGS sequence"/>
</dbReference>